<feature type="chain" id="PRO_5028461932" evidence="1">
    <location>
        <begin position="20"/>
        <end position="137"/>
    </location>
</feature>
<accession>A0A6P4XCZ9</accession>
<reference evidence="3" key="1">
    <citation type="submission" date="2025-08" db="UniProtKB">
        <authorList>
            <consortium name="RefSeq"/>
        </authorList>
    </citation>
    <scope>IDENTIFICATION</scope>
    <source>
        <tissue evidence="3">Gonad</tissue>
    </source>
</reference>
<feature type="signal peptide" evidence="1">
    <location>
        <begin position="1"/>
        <end position="19"/>
    </location>
</feature>
<gene>
    <name evidence="3" type="primary">LOC109462325</name>
</gene>
<dbReference type="Proteomes" id="UP000515135">
    <property type="component" value="Unplaced"/>
</dbReference>
<dbReference type="AlphaFoldDB" id="A0A6P4XCZ9"/>
<evidence type="ECO:0000256" key="1">
    <source>
        <dbReference type="SAM" id="SignalP"/>
    </source>
</evidence>
<sequence length="137" mass="14643">MHLFTKIIVIIALVTAVDCTCKWQGKTCEDGTRMVHCHPDPCDVTTCPGDPDATCVSDNCGGCHANFYIREGVTACCEDCCGGYAHPCDTGLPFALPDMCFCQSGLLCYPNPNDVTRGVCMTQEEVDALGGMPPIRG</sequence>
<protein>
    <submittedName>
        <fullName evidence="3">Uncharacterized protein LOC109462325</fullName>
    </submittedName>
</protein>
<evidence type="ECO:0000313" key="2">
    <source>
        <dbReference type="Proteomes" id="UP000515135"/>
    </source>
</evidence>
<dbReference type="RefSeq" id="XP_019614415.1">
    <property type="nucleotide sequence ID" value="XM_019758856.1"/>
</dbReference>
<keyword evidence="1" id="KW-0732">Signal</keyword>
<name>A0A6P4XCZ9_BRABE</name>
<keyword evidence="2" id="KW-1185">Reference proteome</keyword>
<proteinExistence type="predicted"/>
<evidence type="ECO:0000313" key="3">
    <source>
        <dbReference type="RefSeq" id="XP_019614415.1"/>
    </source>
</evidence>
<dbReference type="KEGG" id="bbel:109462325"/>
<dbReference type="GeneID" id="109462325"/>
<dbReference type="OrthoDB" id="10037294at2759"/>
<organism evidence="2 3">
    <name type="scientific">Branchiostoma belcheri</name>
    <name type="common">Amphioxus</name>
    <dbReference type="NCBI Taxonomy" id="7741"/>
    <lineage>
        <taxon>Eukaryota</taxon>
        <taxon>Metazoa</taxon>
        <taxon>Chordata</taxon>
        <taxon>Cephalochordata</taxon>
        <taxon>Leptocardii</taxon>
        <taxon>Amphioxiformes</taxon>
        <taxon>Branchiostomatidae</taxon>
        <taxon>Branchiostoma</taxon>
    </lineage>
</organism>